<proteinExistence type="predicted"/>
<reference evidence="3 4" key="1">
    <citation type="submission" date="2017-11" db="EMBL/GenBank/DDBJ databases">
        <title>De novo assembly and phasing of dikaryotic genomes from two isolates of Puccinia coronata f. sp. avenae, the causal agent of oat crown rust.</title>
        <authorList>
            <person name="Miller M.E."/>
            <person name="Zhang Y."/>
            <person name="Omidvar V."/>
            <person name="Sperschneider J."/>
            <person name="Schwessinger B."/>
            <person name="Raley C."/>
            <person name="Palmer J.M."/>
            <person name="Garnica D."/>
            <person name="Upadhyaya N."/>
            <person name="Rathjen J."/>
            <person name="Taylor J.M."/>
            <person name="Park R.F."/>
            <person name="Dodds P.N."/>
            <person name="Hirsch C.D."/>
            <person name="Kianian S.F."/>
            <person name="Figueroa M."/>
        </authorList>
    </citation>
    <scope>NUCLEOTIDE SEQUENCE [LARGE SCALE GENOMIC DNA]</scope>
    <source>
        <strain evidence="3">12SD80</strain>
    </source>
</reference>
<keyword evidence="1" id="KW-0175">Coiled coil</keyword>
<protein>
    <submittedName>
        <fullName evidence="3">Uncharacterized protein</fullName>
    </submittedName>
</protein>
<name>A0A2N5VKH7_9BASI</name>
<organism evidence="3 4">
    <name type="scientific">Puccinia coronata f. sp. avenae</name>
    <dbReference type="NCBI Taxonomy" id="200324"/>
    <lineage>
        <taxon>Eukaryota</taxon>
        <taxon>Fungi</taxon>
        <taxon>Dikarya</taxon>
        <taxon>Basidiomycota</taxon>
        <taxon>Pucciniomycotina</taxon>
        <taxon>Pucciniomycetes</taxon>
        <taxon>Pucciniales</taxon>
        <taxon>Pucciniaceae</taxon>
        <taxon>Puccinia</taxon>
    </lineage>
</organism>
<feature type="coiled-coil region" evidence="1">
    <location>
        <begin position="6"/>
        <end position="33"/>
    </location>
</feature>
<feature type="region of interest" description="Disordered" evidence="2">
    <location>
        <begin position="280"/>
        <end position="301"/>
    </location>
</feature>
<evidence type="ECO:0000256" key="1">
    <source>
        <dbReference type="SAM" id="Coils"/>
    </source>
</evidence>
<feature type="coiled-coil region" evidence="1">
    <location>
        <begin position="146"/>
        <end position="176"/>
    </location>
</feature>
<evidence type="ECO:0000256" key="2">
    <source>
        <dbReference type="SAM" id="MobiDB-lite"/>
    </source>
</evidence>
<comment type="caution">
    <text evidence="3">The sequence shown here is derived from an EMBL/GenBank/DDBJ whole genome shotgun (WGS) entry which is preliminary data.</text>
</comment>
<evidence type="ECO:0000313" key="3">
    <source>
        <dbReference type="EMBL" id="PLW50494.1"/>
    </source>
</evidence>
<accession>A0A2N5VKH7</accession>
<sequence length="471" mass="52944">MLLTTNKNHLQLKEAHERLANQLENTRDRILATLPQRHAHACRTAAGARDELDSHGVQIWNRASQIRRILDSQRISQPDGNSIQPNKHYHNVSEPLLSEKIGAKLRQLGFIMIYAGSPVNKDIALLLKLISITSKTSKAQLAVYDLESAMNNVETALELEQQLQEIRSNQDKSKRNEKDFTSTMLTYYSTKADCSWASGNEAGTLFNLRKAIAFPTATNETQPEDSVYVITRLYTFAYELLKPISNQNLKAPEIKNADKLPALIEASEWLTLALKELDSHSWKSTPEPPADHEQDNQGSTSELKVKIIRALAYSLLEAASFESDRQQELQRKGEQALEEALNNRPSQALWCGKYSTCPSENHGIGVAQRHQRSFENRAFQPGIRQQIDGGVSHASRRQRPLDHLCRHPSSMRGSRDPAKRSLGDPAFYTIVLAASSNAKNFSRKRPQHIAASTTSFTIPPMIVTRNLNFSF</sequence>
<dbReference type="AlphaFoldDB" id="A0A2N5VKH7"/>
<dbReference type="EMBL" id="PGCI01000010">
    <property type="protein sequence ID" value="PLW50494.1"/>
    <property type="molecule type" value="Genomic_DNA"/>
</dbReference>
<gene>
    <name evidence="3" type="ORF">PCASD_01484</name>
</gene>
<evidence type="ECO:0000313" key="4">
    <source>
        <dbReference type="Proteomes" id="UP000235392"/>
    </source>
</evidence>
<dbReference type="Proteomes" id="UP000235392">
    <property type="component" value="Unassembled WGS sequence"/>
</dbReference>